<name>A0A833L101_UNCSA</name>
<evidence type="ECO:0000313" key="2">
    <source>
        <dbReference type="Proteomes" id="UP000488506"/>
    </source>
</evidence>
<gene>
    <name evidence="1" type="ORF">FD145_932</name>
</gene>
<dbReference type="AlphaFoldDB" id="A0A833L101"/>
<sequence>MVRQKAVVLFLPYLLSNIVLADKLSGKYIREGK</sequence>
<evidence type="ECO:0000313" key="1">
    <source>
        <dbReference type="EMBL" id="KAF0134078.1"/>
    </source>
</evidence>
<reference evidence="1 2" key="1">
    <citation type="submission" date="2019-12" db="EMBL/GenBank/DDBJ databases">
        <authorList>
            <person name="Wolfe R."/>
            <person name="Danczak R."/>
            <person name="Wilkins M."/>
        </authorList>
    </citation>
    <scope>NUCLEOTIDE SEQUENCE [LARGE SCALE GENOMIC DNA]</scope>
    <source>
        <strain evidence="1">X2_MaxBin.013</strain>
    </source>
</reference>
<dbReference type="EMBL" id="WPAF01000013">
    <property type="protein sequence ID" value="KAF0134078.1"/>
    <property type="molecule type" value="Genomic_DNA"/>
</dbReference>
<comment type="caution">
    <text evidence="1">The sequence shown here is derived from an EMBL/GenBank/DDBJ whole genome shotgun (WGS) entry which is preliminary data.</text>
</comment>
<protein>
    <submittedName>
        <fullName evidence="1">Uncharacterized protein</fullName>
    </submittedName>
</protein>
<proteinExistence type="predicted"/>
<accession>A0A833L101</accession>
<organism evidence="1 2">
    <name type="scientific">Candidatus Saganbacteria bacterium</name>
    <dbReference type="NCBI Taxonomy" id="2575572"/>
    <lineage>
        <taxon>Bacteria</taxon>
        <taxon>Bacillati</taxon>
        <taxon>Saganbacteria</taxon>
    </lineage>
</organism>
<dbReference type="Proteomes" id="UP000488506">
    <property type="component" value="Unassembled WGS sequence"/>
</dbReference>